<evidence type="ECO:0000313" key="2">
    <source>
        <dbReference type="Proteomes" id="UP000230973"/>
    </source>
</evidence>
<gene>
    <name evidence="1" type="ORF">COY93_04810</name>
</gene>
<dbReference type="AlphaFoldDB" id="A0A2M7Q9J2"/>
<dbReference type="PANTHER" id="PTHR39189:SF1">
    <property type="entry name" value="UPF0173 METAL-DEPENDENT HYDROLASE YTKL"/>
    <property type="match status" value="1"/>
</dbReference>
<dbReference type="InterPro" id="IPR036866">
    <property type="entry name" value="RibonucZ/Hydroxyglut_hydro"/>
</dbReference>
<protein>
    <submittedName>
        <fullName evidence="1">Lactamase</fullName>
    </submittedName>
</protein>
<organism evidence="1 2">
    <name type="scientific">Candidatus Uhrbacteria bacterium CG_4_10_14_0_8_um_filter_58_22</name>
    <dbReference type="NCBI Taxonomy" id="1975029"/>
    <lineage>
        <taxon>Bacteria</taxon>
        <taxon>Candidatus Uhriibacteriota</taxon>
    </lineage>
</organism>
<proteinExistence type="predicted"/>
<dbReference type="PANTHER" id="PTHR39189">
    <property type="entry name" value="UPF0173 METAL-DEPENDENT HYDROLASE YTKL"/>
    <property type="match status" value="1"/>
</dbReference>
<evidence type="ECO:0000313" key="1">
    <source>
        <dbReference type="EMBL" id="PIY61772.1"/>
    </source>
</evidence>
<accession>A0A2M7Q9J2</accession>
<name>A0A2M7Q9J2_9BACT</name>
<sequence length="216" mass="23609">MIITWLGYSCFKIEIQNRDSKVSVVTDPFSAEGKVRLPRSLTAEIVTVSHDSPRHNAVSEVDGKPFVVSGPGEYEVKDVSVIGMPTFYEELDGKRSGVNTVYCLTAENLHLVHLGDLKHLLDDADLKDLSDIDILFVPVGGGDGLDAKRAAEVVAQIEPRVVIPMNYLSGKLGEGLQGVEPFLKAMGVSEPETVSKLKIVERDLPQEETRVIVIEP</sequence>
<reference evidence="2" key="1">
    <citation type="submission" date="2017-09" db="EMBL/GenBank/DDBJ databases">
        <title>Depth-based differentiation of microbial function through sediment-hosted aquifers and enrichment of novel symbionts in the deep terrestrial subsurface.</title>
        <authorList>
            <person name="Probst A.J."/>
            <person name="Ladd B."/>
            <person name="Jarett J.K."/>
            <person name="Geller-Mcgrath D.E."/>
            <person name="Sieber C.M.K."/>
            <person name="Emerson J.B."/>
            <person name="Anantharaman K."/>
            <person name="Thomas B.C."/>
            <person name="Malmstrom R."/>
            <person name="Stieglmeier M."/>
            <person name="Klingl A."/>
            <person name="Woyke T."/>
            <person name="Ryan C.M."/>
            <person name="Banfield J.F."/>
        </authorList>
    </citation>
    <scope>NUCLEOTIDE SEQUENCE [LARGE SCALE GENOMIC DNA]</scope>
</reference>
<dbReference type="Proteomes" id="UP000230973">
    <property type="component" value="Unassembled WGS sequence"/>
</dbReference>
<dbReference type="Pfam" id="PF13483">
    <property type="entry name" value="Lactamase_B_3"/>
    <property type="match status" value="1"/>
</dbReference>
<dbReference type="Gene3D" id="3.60.15.10">
    <property type="entry name" value="Ribonuclease Z/Hydroxyacylglutathione hydrolase-like"/>
    <property type="match status" value="1"/>
</dbReference>
<comment type="caution">
    <text evidence="1">The sequence shown here is derived from an EMBL/GenBank/DDBJ whole genome shotgun (WGS) entry which is preliminary data.</text>
</comment>
<dbReference type="EMBL" id="PFLC01000062">
    <property type="protein sequence ID" value="PIY61772.1"/>
    <property type="molecule type" value="Genomic_DNA"/>
</dbReference>
<dbReference type="SUPFAM" id="SSF56281">
    <property type="entry name" value="Metallo-hydrolase/oxidoreductase"/>
    <property type="match status" value="1"/>
</dbReference>